<feature type="transmembrane region" description="Helical" evidence="1">
    <location>
        <begin position="107"/>
        <end position="124"/>
    </location>
</feature>
<evidence type="ECO:0000313" key="3">
    <source>
        <dbReference type="EMBL" id="TNC44261.1"/>
    </source>
</evidence>
<feature type="transmembrane region" description="Helical" evidence="1">
    <location>
        <begin position="21"/>
        <end position="46"/>
    </location>
</feature>
<proteinExistence type="predicted"/>
<comment type="caution">
    <text evidence="2">The sequence shown here is derived from an EMBL/GenBank/DDBJ whole genome shotgun (WGS) entry which is preliminary data.</text>
</comment>
<feature type="transmembrane region" description="Helical" evidence="1">
    <location>
        <begin position="217"/>
        <end position="247"/>
    </location>
</feature>
<evidence type="ECO:0000313" key="2">
    <source>
        <dbReference type="EMBL" id="TNC33109.1"/>
    </source>
</evidence>
<dbReference type="EMBL" id="VDFR01000073">
    <property type="protein sequence ID" value="TNC44261.1"/>
    <property type="molecule type" value="Genomic_DNA"/>
</dbReference>
<accession>A0A5C4MAT9</accession>
<sequence>MSIELPASSREDALRGYPRRILVAGAVGLVVQIALAAAMGSVAPAWMASTKAVWLSLVPLALTLVALGLFRWALTHRPEASREVSGRPVCLVAAVTTAGVAACTGAVPAGLLGAAALAVTGWAVPGRTLKRDVQRLTLLIVSALLSVLTVLGGVALWRLLLGQDRVDVDVLPYADMSWPYWVLWGLAALAAASALVGYLLMVWRVRDALHHVSGLKMVVAMLGVTVALFTGPGAFVALPLAVVVLAWPQVAPGERVGRIDWWAADDGAAVDQELARRRVAV</sequence>
<feature type="transmembrane region" description="Helical" evidence="1">
    <location>
        <begin position="180"/>
        <end position="205"/>
    </location>
</feature>
<dbReference type="RefSeq" id="WP_139106274.1">
    <property type="nucleotide sequence ID" value="NZ_VDFR01000073.1"/>
</dbReference>
<organism evidence="2 4">
    <name type="scientific">Mumia zhuanghuii</name>
    <dbReference type="NCBI Taxonomy" id="2585211"/>
    <lineage>
        <taxon>Bacteria</taxon>
        <taxon>Bacillati</taxon>
        <taxon>Actinomycetota</taxon>
        <taxon>Actinomycetes</taxon>
        <taxon>Propionibacteriales</taxon>
        <taxon>Nocardioidaceae</taxon>
        <taxon>Mumia</taxon>
    </lineage>
</organism>
<name>A0A5C4MAT9_9ACTN</name>
<evidence type="ECO:0000313" key="4">
    <source>
        <dbReference type="Proteomes" id="UP000306740"/>
    </source>
</evidence>
<dbReference type="Proteomes" id="UP000306740">
    <property type="component" value="Unassembled WGS sequence"/>
</dbReference>
<feature type="transmembrane region" description="Helical" evidence="1">
    <location>
        <begin position="52"/>
        <end position="72"/>
    </location>
</feature>
<protein>
    <submittedName>
        <fullName evidence="2">Uncharacterized protein</fullName>
    </submittedName>
</protein>
<reference evidence="2 4" key="1">
    <citation type="submission" date="2019-05" db="EMBL/GenBank/DDBJ databases">
        <title>Mumia sp. nov., isolated from the intestinal contents of plateau pika (Ochotona curzoniae) in the Qinghai-Tibet plateau of China.</title>
        <authorList>
            <person name="Tian Z."/>
        </authorList>
    </citation>
    <scope>NUCLEOTIDE SEQUENCE [LARGE SCALE GENOMIC DNA]</scope>
    <source>
        <strain evidence="4">527</strain>
        <strain evidence="2">Z527</strain>
    </source>
</reference>
<dbReference type="AlphaFoldDB" id="A0A5C4MAT9"/>
<keyword evidence="1" id="KW-0472">Membrane</keyword>
<evidence type="ECO:0000256" key="1">
    <source>
        <dbReference type="SAM" id="Phobius"/>
    </source>
</evidence>
<feature type="transmembrane region" description="Helical" evidence="1">
    <location>
        <begin position="136"/>
        <end position="160"/>
    </location>
</feature>
<keyword evidence="1" id="KW-1133">Transmembrane helix</keyword>
<dbReference type="EMBL" id="VDFR01000177">
    <property type="protein sequence ID" value="TNC33109.1"/>
    <property type="molecule type" value="Genomic_DNA"/>
</dbReference>
<keyword evidence="1" id="KW-0812">Transmembrane</keyword>
<gene>
    <name evidence="3" type="ORF">FHE65_16760</name>
    <name evidence="2" type="ORF">FHE65_29530</name>
</gene>